<keyword evidence="2 6" id="KW-0812">Transmembrane</keyword>
<evidence type="ECO:0000256" key="1">
    <source>
        <dbReference type="ARBA" id="ARBA00004141"/>
    </source>
</evidence>
<comment type="caution">
    <text evidence="8">The sequence shown here is derived from an EMBL/GenBank/DDBJ whole genome shotgun (WGS) entry which is preliminary data.</text>
</comment>
<keyword evidence="3 6" id="KW-1133">Transmembrane helix</keyword>
<dbReference type="OrthoDB" id="444631at2759"/>
<dbReference type="AlphaFoldDB" id="A0A4Z0Y9Y6"/>
<dbReference type="InterPro" id="IPR049326">
    <property type="entry name" value="Rhodopsin_dom_fungi"/>
</dbReference>
<dbReference type="Pfam" id="PF20684">
    <property type="entry name" value="Fung_rhodopsin"/>
    <property type="match status" value="1"/>
</dbReference>
<evidence type="ECO:0000256" key="5">
    <source>
        <dbReference type="ARBA" id="ARBA00038359"/>
    </source>
</evidence>
<dbReference type="PANTHER" id="PTHR33048:SF158">
    <property type="entry name" value="MEMBRANE PROTEIN PTH11-LIKE, PUTATIVE-RELATED"/>
    <property type="match status" value="1"/>
</dbReference>
<evidence type="ECO:0000256" key="3">
    <source>
        <dbReference type="ARBA" id="ARBA00022989"/>
    </source>
</evidence>
<organism evidence="8 9">
    <name type="scientific">Xylaria hypoxylon</name>
    <dbReference type="NCBI Taxonomy" id="37992"/>
    <lineage>
        <taxon>Eukaryota</taxon>
        <taxon>Fungi</taxon>
        <taxon>Dikarya</taxon>
        <taxon>Ascomycota</taxon>
        <taxon>Pezizomycotina</taxon>
        <taxon>Sordariomycetes</taxon>
        <taxon>Xylariomycetidae</taxon>
        <taxon>Xylariales</taxon>
        <taxon>Xylariaceae</taxon>
        <taxon>Xylaria</taxon>
    </lineage>
</organism>
<gene>
    <name evidence="8" type="ORF">E0Z10_g10959</name>
</gene>
<dbReference type="Proteomes" id="UP000297716">
    <property type="component" value="Unassembled WGS sequence"/>
</dbReference>
<accession>A0A4Z0Y9Y6</accession>
<dbReference type="InterPro" id="IPR052337">
    <property type="entry name" value="SAT4-like"/>
</dbReference>
<feature type="transmembrane region" description="Helical" evidence="6">
    <location>
        <begin position="129"/>
        <end position="153"/>
    </location>
</feature>
<dbReference type="EMBL" id="SKBN01000541">
    <property type="protein sequence ID" value="TGJ75780.1"/>
    <property type="molecule type" value="Genomic_DNA"/>
</dbReference>
<comment type="similarity">
    <text evidence="5">Belongs to the SAT4 family.</text>
</comment>
<evidence type="ECO:0000256" key="6">
    <source>
        <dbReference type="SAM" id="Phobius"/>
    </source>
</evidence>
<feature type="transmembrane region" description="Helical" evidence="6">
    <location>
        <begin position="38"/>
        <end position="57"/>
    </location>
</feature>
<dbReference type="PANTHER" id="PTHR33048">
    <property type="entry name" value="PTH11-LIKE INTEGRAL MEMBRANE PROTEIN (AFU_ORTHOLOGUE AFUA_5G11245)"/>
    <property type="match status" value="1"/>
</dbReference>
<comment type="subcellular location">
    <subcellularLocation>
        <location evidence="1">Membrane</location>
        <topology evidence="1">Multi-pass membrane protein</topology>
    </subcellularLocation>
</comment>
<feature type="domain" description="Rhodopsin" evidence="7">
    <location>
        <begin position="48"/>
        <end position="145"/>
    </location>
</feature>
<evidence type="ECO:0000259" key="7">
    <source>
        <dbReference type="Pfam" id="PF20684"/>
    </source>
</evidence>
<dbReference type="STRING" id="37992.A0A4Z0Y9Y6"/>
<proteinExistence type="inferred from homology"/>
<reference evidence="8 9" key="1">
    <citation type="submission" date="2019-03" db="EMBL/GenBank/DDBJ databases">
        <title>Draft genome sequence of Xylaria hypoxylon DSM 108379, a ubiquitous saprotrophic-parasitic fungi on hardwood.</title>
        <authorList>
            <person name="Buettner E."/>
            <person name="Leonhardt S."/>
            <person name="Gebauer A.M."/>
            <person name="Liers C."/>
            <person name="Hofrichter M."/>
            <person name="Kellner H."/>
        </authorList>
    </citation>
    <scope>NUCLEOTIDE SEQUENCE [LARGE SCALE GENOMIC DNA]</scope>
    <source>
        <strain evidence="8 9">DSM 108379</strain>
    </source>
</reference>
<evidence type="ECO:0000256" key="2">
    <source>
        <dbReference type="ARBA" id="ARBA00022692"/>
    </source>
</evidence>
<evidence type="ECO:0000313" key="8">
    <source>
        <dbReference type="EMBL" id="TGJ75780.1"/>
    </source>
</evidence>
<name>A0A4Z0Y9Y6_9PEZI</name>
<sequence length="328" mass="36261">MASPSSGVDLSNIPLSKPPPGEVTDFLNAESISWAGRLSIYLTLPIMVIAFALRMYVRIRKRQFGIDDLLDDALGRHAWNIPVSAIQPWFFEYSTAAGCLYNASALFTKISILTLYFHIFNPSPRARTFIWFGIISILISYLALTASLLYYLLPHKGDGGWGSPANTRREGNPVRVIDLTQVEDNRYLSIQFEALTVAELNVGILCACIPIFFVLFKGVVQRTESSFLYLRGHLSPHGSGKDQNVDAAQNPQLKITAIIVPSGTLSGLKSIFRKAGRTQNHGTEKALTDASGSQFLELQSIDYDYHAQLRGDSHTASTRSLIKPKSHV</sequence>
<evidence type="ECO:0000256" key="4">
    <source>
        <dbReference type="ARBA" id="ARBA00023136"/>
    </source>
</evidence>
<dbReference type="GO" id="GO:0016020">
    <property type="term" value="C:membrane"/>
    <property type="evidence" value="ECO:0007669"/>
    <property type="project" value="UniProtKB-SubCell"/>
</dbReference>
<feature type="transmembrane region" description="Helical" evidence="6">
    <location>
        <begin position="194"/>
        <end position="216"/>
    </location>
</feature>
<protein>
    <recommendedName>
        <fullName evidence="7">Rhodopsin domain-containing protein</fullName>
    </recommendedName>
</protein>
<evidence type="ECO:0000313" key="9">
    <source>
        <dbReference type="Proteomes" id="UP000297716"/>
    </source>
</evidence>
<keyword evidence="9" id="KW-1185">Reference proteome</keyword>
<keyword evidence="4 6" id="KW-0472">Membrane</keyword>